<evidence type="ECO:0000313" key="1">
    <source>
        <dbReference type="EMBL" id="MBB3953385.1"/>
    </source>
</evidence>
<protein>
    <submittedName>
        <fullName evidence="1">P2 family phage major capsid protein</fullName>
    </submittedName>
</protein>
<dbReference type="InterPro" id="IPR006441">
    <property type="entry name" value="Phage_P2_GpN"/>
</dbReference>
<dbReference type="EMBL" id="JACIDX010000001">
    <property type="protein sequence ID" value="MBB3953385.1"/>
    <property type="molecule type" value="Genomic_DNA"/>
</dbReference>
<organism evidence="1 2">
    <name type="scientific">Novosphingobium sediminicola</name>
    <dbReference type="NCBI Taxonomy" id="563162"/>
    <lineage>
        <taxon>Bacteria</taxon>
        <taxon>Pseudomonadati</taxon>
        <taxon>Pseudomonadota</taxon>
        <taxon>Alphaproteobacteria</taxon>
        <taxon>Sphingomonadales</taxon>
        <taxon>Sphingomonadaceae</taxon>
        <taxon>Novosphingobium</taxon>
    </lineage>
</organism>
<dbReference type="AlphaFoldDB" id="A0A7W6CDD3"/>
<reference evidence="1 2" key="1">
    <citation type="submission" date="2020-08" db="EMBL/GenBank/DDBJ databases">
        <title>Genomic Encyclopedia of Type Strains, Phase IV (KMG-IV): sequencing the most valuable type-strain genomes for metagenomic binning, comparative biology and taxonomic classification.</title>
        <authorList>
            <person name="Goeker M."/>
        </authorList>
    </citation>
    <scope>NUCLEOTIDE SEQUENCE [LARGE SCALE GENOMIC DNA]</scope>
    <source>
        <strain evidence="1 2">DSM 27057</strain>
    </source>
</reference>
<keyword evidence="2" id="KW-1185">Reference proteome</keyword>
<name>A0A7W6CDD3_9SPHN</name>
<comment type="caution">
    <text evidence="1">The sequence shown here is derived from an EMBL/GenBank/DDBJ whole genome shotgun (WGS) entry which is preliminary data.</text>
</comment>
<dbReference type="Proteomes" id="UP000548867">
    <property type="component" value="Unassembled WGS sequence"/>
</dbReference>
<evidence type="ECO:0000313" key="2">
    <source>
        <dbReference type="Proteomes" id="UP000548867"/>
    </source>
</evidence>
<accession>A0A7W6CDD3</accession>
<dbReference type="RefSeq" id="WP_183621961.1">
    <property type="nucleotide sequence ID" value="NZ_JACIDX010000001.1"/>
</dbReference>
<proteinExistence type="predicted"/>
<gene>
    <name evidence="1" type="ORF">GGR38_000297</name>
</gene>
<dbReference type="Pfam" id="PF05125">
    <property type="entry name" value="Phage_cap_P2"/>
    <property type="match status" value="1"/>
</dbReference>
<sequence length="375" mass="41187">MSQIYTLSDRGRGALDQLFAAIGNANGTRNVARNFALSPTSEQRLEDLQRESVGFLQRVNVMGMRDLQGQVIGLGTANMIASRQSRSTLPRKPRYVGQMQDRKYQLYSTLFDTMLPWEVIDAWSKFPDFAARYARHVAVSVGLSRISVGFNGVEAADDTDAEDNPLGEDVNIGWLHKLRLERPDHVMGRATVTSGGITTATGAAAPIYIGPDSNHSEGDYKNIDALAYELIAGMPSYARASTDHVVIVSQDLVDEKYFPMINRPLSDTIDGGRSTSDQVVSDLIMSTKQIGGRPAAIAPFFPEGTMAITPLGRANATDSSNLSLYYQEGSRRRYIKDEPENMAALVDYNSVNEGYVIESTDYMTMAENITFGARP</sequence>